<evidence type="ECO:0000256" key="2">
    <source>
        <dbReference type="ARBA" id="ARBA00010737"/>
    </source>
</evidence>
<dbReference type="Proteomes" id="UP000298663">
    <property type="component" value="Unassembled WGS sequence"/>
</dbReference>
<dbReference type="PANTHER" id="PTHR12995">
    <property type="entry name" value="FI21814P1"/>
    <property type="match status" value="1"/>
</dbReference>
<evidence type="ECO:0000256" key="1">
    <source>
        <dbReference type="ARBA" id="ARBA00004141"/>
    </source>
</evidence>
<comment type="subcellular location">
    <subcellularLocation>
        <location evidence="1">Membrane</location>
        <topology evidence="1">Multi-pass membrane protein</topology>
    </subcellularLocation>
</comment>
<feature type="transmembrane region" description="Helical" evidence="7">
    <location>
        <begin position="281"/>
        <end position="300"/>
    </location>
</feature>
<organism evidence="8 9">
    <name type="scientific">Steinernema carpocapsae</name>
    <name type="common">Entomopathogenic nematode</name>
    <dbReference type="NCBI Taxonomy" id="34508"/>
    <lineage>
        <taxon>Eukaryota</taxon>
        <taxon>Metazoa</taxon>
        <taxon>Ecdysozoa</taxon>
        <taxon>Nematoda</taxon>
        <taxon>Chromadorea</taxon>
        <taxon>Rhabditida</taxon>
        <taxon>Tylenchina</taxon>
        <taxon>Panagrolaimomorpha</taxon>
        <taxon>Strongyloidoidea</taxon>
        <taxon>Steinernematidae</taxon>
        <taxon>Steinernema</taxon>
    </lineage>
</organism>
<feature type="compositionally biased region" description="Low complexity" evidence="6">
    <location>
        <begin position="13"/>
        <end position="23"/>
    </location>
</feature>
<evidence type="ECO:0000256" key="7">
    <source>
        <dbReference type="SAM" id="Phobius"/>
    </source>
</evidence>
<dbReference type="AlphaFoldDB" id="A0A4U5PCF2"/>
<evidence type="ECO:0000256" key="3">
    <source>
        <dbReference type="ARBA" id="ARBA00022692"/>
    </source>
</evidence>
<accession>A0A4U5PCF2</accession>
<comment type="similarity">
    <text evidence="2">Belongs to the TMEM39 family.</text>
</comment>
<evidence type="ECO:0000313" key="8">
    <source>
        <dbReference type="EMBL" id="TKR93980.1"/>
    </source>
</evidence>
<evidence type="ECO:0000313" key="9">
    <source>
        <dbReference type="Proteomes" id="UP000298663"/>
    </source>
</evidence>
<sequence length="495" mass="57022">MARSNVRHRRSHAAASSPQAESAPGTSGDHAEVRDLRHDSSRNDFDISGVMIQGHPVWPDIPTGQGDVFFECTLFLYSILALFLQYLNLYKTLWWLPKSYWHYSMKLHLINPYLLSCVGLLLGCRVTRCFWNRISYVFGKIILDERPRWFNITAVIIEFGVIKTPLFVLVITSFFFSFSRVYFDFPSKTFLYFGYVIFAFCLAFAHDAAFKLSAALEFFRLNFGHSDFLHKMELCLASFGKESQMVDMELVTHMCSTSPSLIREEVDILCNDFFHRVKHCIFVGISSAYFSIFIPCVFTPEKTLNGLPQEMLVDYVWVAQLAIIVACTSFSLYVTYLFPLNYCDLLHRSSIHLGYWQQIEDPKGAPKIRDWQFDKLYQSGDVCCVKGKFYRAVAARNQGIAADPTSNNHKFFFGFSSDCTKIPTLLCCFQLGLIVFQFWLLVLTTDWQHIVTLVLLMFANYLLLAKVFKDRVVINRIYRPSPEDLQLIDQLKAGA</sequence>
<feature type="transmembrane region" description="Helical" evidence="7">
    <location>
        <begin position="422"/>
        <end position="441"/>
    </location>
</feature>
<feature type="region of interest" description="Disordered" evidence="6">
    <location>
        <begin position="1"/>
        <end position="31"/>
    </location>
</feature>
<reference evidence="8 9" key="1">
    <citation type="journal article" date="2015" name="Genome Biol.">
        <title>Comparative genomics of Steinernema reveals deeply conserved gene regulatory networks.</title>
        <authorList>
            <person name="Dillman A.R."/>
            <person name="Macchietto M."/>
            <person name="Porter C.F."/>
            <person name="Rogers A."/>
            <person name="Williams B."/>
            <person name="Antoshechkin I."/>
            <person name="Lee M.M."/>
            <person name="Goodwin Z."/>
            <person name="Lu X."/>
            <person name="Lewis E.E."/>
            <person name="Goodrich-Blair H."/>
            <person name="Stock S.P."/>
            <person name="Adams B.J."/>
            <person name="Sternberg P.W."/>
            <person name="Mortazavi A."/>
        </authorList>
    </citation>
    <scope>NUCLEOTIDE SEQUENCE [LARGE SCALE GENOMIC DNA]</scope>
    <source>
        <strain evidence="8 9">ALL</strain>
    </source>
</reference>
<dbReference type="OrthoDB" id="5862608at2759"/>
<feature type="transmembrane region" description="Helical" evidence="7">
    <location>
        <begin position="110"/>
        <end position="131"/>
    </location>
</feature>
<dbReference type="InterPro" id="IPR019397">
    <property type="entry name" value="Uncharacterised_TMEM39"/>
</dbReference>
<evidence type="ECO:0000256" key="5">
    <source>
        <dbReference type="ARBA" id="ARBA00023136"/>
    </source>
</evidence>
<feature type="transmembrane region" description="Helical" evidence="7">
    <location>
        <begin position="68"/>
        <end position="90"/>
    </location>
</feature>
<feature type="compositionally biased region" description="Basic residues" evidence="6">
    <location>
        <begin position="1"/>
        <end position="12"/>
    </location>
</feature>
<dbReference type="STRING" id="34508.A0A4U5PCF2"/>
<keyword evidence="3 7" id="KW-0812">Transmembrane</keyword>
<comment type="caution">
    <text evidence="8">The sequence shown here is derived from an EMBL/GenBank/DDBJ whole genome shotgun (WGS) entry which is preliminary data.</text>
</comment>
<protein>
    <recommendedName>
        <fullName evidence="10">Transmembrane protein 39A</fullName>
    </recommendedName>
</protein>
<dbReference type="PANTHER" id="PTHR12995:SF4">
    <property type="entry name" value="FI21814P1"/>
    <property type="match status" value="1"/>
</dbReference>
<dbReference type="EMBL" id="AZBU02000002">
    <property type="protein sequence ID" value="TKR93980.1"/>
    <property type="molecule type" value="Genomic_DNA"/>
</dbReference>
<name>A0A4U5PCF2_STECR</name>
<gene>
    <name evidence="8" type="ORF">L596_008338</name>
</gene>
<feature type="transmembrane region" description="Helical" evidence="7">
    <location>
        <begin position="447"/>
        <end position="468"/>
    </location>
</feature>
<keyword evidence="9" id="KW-1185">Reference proteome</keyword>
<dbReference type="GO" id="GO:0016020">
    <property type="term" value="C:membrane"/>
    <property type="evidence" value="ECO:0007669"/>
    <property type="project" value="UniProtKB-SubCell"/>
</dbReference>
<evidence type="ECO:0008006" key="10">
    <source>
        <dbReference type="Google" id="ProtNLM"/>
    </source>
</evidence>
<keyword evidence="5 7" id="KW-0472">Membrane</keyword>
<evidence type="ECO:0000256" key="4">
    <source>
        <dbReference type="ARBA" id="ARBA00022989"/>
    </source>
</evidence>
<evidence type="ECO:0000256" key="6">
    <source>
        <dbReference type="SAM" id="MobiDB-lite"/>
    </source>
</evidence>
<reference evidence="8 9" key="2">
    <citation type="journal article" date="2019" name="G3 (Bethesda)">
        <title>Hybrid Assembly of the Genome of the Entomopathogenic Nematode Steinernema carpocapsae Identifies the X-Chromosome.</title>
        <authorList>
            <person name="Serra L."/>
            <person name="Macchietto M."/>
            <person name="Macias-Munoz A."/>
            <person name="McGill C.J."/>
            <person name="Rodriguez I.M."/>
            <person name="Rodriguez B."/>
            <person name="Murad R."/>
            <person name="Mortazavi A."/>
        </authorList>
    </citation>
    <scope>NUCLEOTIDE SEQUENCE [LARGE SCALE GENOMIC DNA]</scope>
    <source>
        <strain evidence="8 9">ALL</strain>
    </source>
</reference>
<feature type="transmembrane region" description="Helical" evidence="7">
    <location>
        <begin position="152"/>
        <end position="178"/>
    </location>
</feature>
<proteinExistence type="inferred from homology"/>
<feature type="transmembrane region" description="Helical" evidence="7">
    <location>
        <begin position="315"/>
        <end position="338"/>
    </location>
</feature>
<dbReference type="Pfam" id="PF10271">
    <property type="entry name" value="Tmp39"/>
    <property type="match status" value="1"/>
</dbReference>
<feature type="transmembrane region" description="Helical" evidence="7">
    <location>
        <begin position="190"/>
        <end position="210"/>
    </location>
</feature>
<keyword evidence="4 7" id="KW-1133">Transmembrane helix</keyword>